<protein>
    <recommendedName>
        <fullName evidence="4">Phage integrase family</fullName>
    </recommendedName>
</protein>
<dbReference type="GO" id="GO:0006310">
    <property type="term" value="P:DNA recombination"/>
    <property type="evidence" value="ECO:0007669"/>
    <property type="project" value="UniProtKB-KW"/>
</dbReference>
<evidence type="ECO:0000313" key="2">
    <source>
        <dbReference type="EMBL" id="EAQ97016.2"/>
    </source>
</evidence>
<dbReference type="SUPFAM" id="SSF56349">
    <property type="entry name" value="DNA breaking-rejoining enzymes"/>
    <property type="match status" value="1"/>
</dbReference>
<name>A4AAD9_9GAMM</name>
<comment type="caution">
    <text evidence="2">The sequence shown here is derived from an EMBL/GenBank/DDBJ whole genome shotgun (WGS) entry which is preliminary data.</text>
</comment>
<dbReference type="Gene3D" id="1.10.443.10">
    <property type="entry name" value="Intergrase catalytic core"/>
    <property type="match status" value="1"/>
</dbReference>
<dbReference type="AlphaFoldDB" id="A4AAD9"/>
<dbReference type="EMBL" id="AAOA02000003">
    <property type="protein sequence ID" value="EAQ97016.2"/>
    <property type="molecule type" value="Genomic_DNA"/>
</dbReference>
<dbReference type="Proteomes" id="UP000019205">
    <property type="component" value="Chromosome"/>
</dbReference>
<proteinExistence type="predicted"/>
<dbReference type="InterPro" id="IPR013762">
    <property type="entry name" value="Integrase-like_cat_sf"/>
</dbReference>
<evidence type="ECO:0000256" key="1">
    <source>
        <dbReference type="ARBA" id="ARBA00023172"/>
    </source>
</evidence>
<evidence type="ECO:0008006" key="4">
    <source>
        <dbReference type="Google" id="ProtNLM"/>
    </source>
</evidence>
<reference evidence="2 3" key="1">
    <citation type="journal article" date="2007" name="Proc. Natl. Acad. Sci. U.S.A.">
        <title>Characterization of a marine gammaproteobacterium capable of aerobic anoxygenic photosynthesis.</title>
        <authorList>
            <person name="Fuchs B.M."/>
            <person name="Spring S."/>
            <person name="Teeling H."/>
            <person name="Quast C."/>
            <person name="Wulf J."/>
            <person name="Schattenhofer M."/>
            <person name="Yan S."/>
            <person name="Ferriera S."/>
            <person name="Johnson J."/>
            <person name="Glockner F.O."/>
            <person name="Amann R."/>
        </authorList>
    </citation>
    <scope>NUCLEOTIDE SEQUENCE [LARGE SCALE GENOMIC DNA]</scope>
    <source>
        <strain evidence="2">KT71</strain>
    </source>
</reference>
<evidence type="ECO:0000313" key="3">
    <source>
        <dbReference type="Proteomes" id="UP000019205"/>
    </source>
</evidence>
<keyword evidence="1" id="KW-0233">DNA recombination</keyword>
<dbReference type="OrthoDB" id="8914001at2"/>
<dbReference type="HOGENOM" id="CLU_419117_0_0_6"/>
<organism evidence="2 3">
    <name type="scientific">Congregibacter litoralis KT71</name>
    <dbReference type="NCBI Taxonomy" id="314285"/>
    <lineage>
        <taxon>Bacteria</taxon>
        <taxon>Pseudomonadati</taxon>
        <taxon>Pseudomonadota</taxon>
        <taxon>Gammaproteobacteria</taxon>
        <taxon>Cellvibrionales</taxon>
        <taxon>Halieaceae</taxon>
        <taxon>Congregibacter</taxon>
    </lineage>
</organism>
<dbReference type="InterPro" id="IPR011010">
    <property type="entry name" value="DNA_brk_join_enz"/>
</dbReference>
<sequence>MKSANQNAFDDIASQFGPLPITRGKTSDLKADWLLSDFQSNTWTVARGADKSKTKSFYWDVPLYNGERLGEKKYADLLTLTKKIVFSCRSGALGTHSGSTETTRTKHQYSIYSSLLVLIRRLVMQGCEPDRTGFKTIDPEFLRELAKSALRGRPFSDGTYEAIKELLECAKANNCLHSFIHQGTGELDFGSIFRELGEPSSNGSFSVRLRAALNDYESCSMPKHIDQKYSAGREYPSTRSTRTEELLETPVSVSTLMGIFSSLRTLGILAENWQELNGLEWCRSFNVTELAYDLGFTPKNRTPTIPVDIALHYLDSAIFWVVEIGPELLELKKKYDKRLRHVMSKVTKKKDEAARTIQIDLPIELKEKLATRNIDIVRYNRYSSGTTHRKIREDMTLEDAVSCLIAAAFILVSTFSCKRISEVLALSEEAIRPSLDGGWELVFGLKKSSPSENLRKVGRPVPDIVEKACGLLVDLYPACIDLPESTSSKPIFLNDYAESLKSRAPRFASEHTMYHHLELYADVEQIPLNDRGERWYLRSHELRRFFAITYFWHDRFAGLSALSWLMGHSSTEETMRYVVEEIAGAELPEEEARLTASALTDTTNSFPIDGLEVLAEDAKEYFKVDDLRVINIDILESYLENRYQEGYRIVKHGYKHAKVVYLEEHND</sequence>
<dbReference type="RefSeq" id="WP_023660049.1">
    <property type="nucleotide sequence ID" value="NZ_CM002299.1"/>
</dbReference>
<dbReference type="eggNOG" id="COG0582">
    <property type="taxonomic scope" value="Bacteria"/>
</dbReference>
<gene>
    <name evidence="2" type="ORF">KT71_12175</name>
</gene>
<accession>A4AAD9</accession>
<reference evidence="2 3" key="2">
    <citation type="journal article" date="2009" name="PLoS ONE">
        <title>The photosynthetic apparatus and its regulation in the aerobic gammaproteobacterium Congregibacter litoralis gen. nov., sp. nov.</title>
        <authorList>
            <person name="Spring S."/>
            <person name="Lunsdorf H."/>
            <person name="Fuchs B.M."/>
            <person name="Tindall B.J."/>
        </authorList>
    </citation>
    <scope>NUCLEOTIDE SEQUENCE [LARGE SCALE GENOMIC DNA]</scope>
    <source>
        <strain evidence="2">KT71</strain>
    </source>
</reference>
<dbReference type="GO" id="GO:0015074">
    <property type="term" value="P:DNA integration"/>
    <property type="evidence" value="ECO:0007669"/>
    <property type="project" value="InterPro"/>
</dbReference>
<keyword evidence="3" id="KW-1185">Reference proteome</keyword>
<dbReference type="GO" id="GO:0003677">
    <property type="term" value="F:DNA binding"/>
    <property type="evidence" value="ECO:0007669"/>
    <property type="project" value="InterPro"/>
</dbReference>
<dbReference type="STRING" id="314285.KT71_12175"/>